<proteinExistence type="inferred from homology"/>
<comment type="similarity">
    <text evidence="1">Belongs to the CoA-transferase III family.</text>
</comment>
<dbReference type="GO" id="GO:0003824">
    <property type="term" value="F:catalytic activity"/>
    <property type="evidence" value="ECO:0007669"/>
    <property type="project" value="InterPro"/>
</dbReference>
<accession>A0AAN6NDY0</accession>
<dbReference type="InterPro" id="IPR052985">
    <property type="entry name" value="CoA-trans_III_biosynth/detox"/>
</dbReference>
<comment type="caution">
    <text evidence="3">The sequence shown here is derived from an EMBL/GenBank/DDBJ whole genome shotgun (WGS) entry which is preliminary data.</text>
</comment>
<sequence>MLDEQVSPGTSQPNTTYSVVQGATRALWKLRGACKELLPKEVLEQTENVSFTSANQEGAQFPTPLRQQDATGAAKALEACVAAAIADLRYGAELRTIHVDLDKTACFLMSAYLTTIDGMDKGKPGVKNKVPDTDLNKAQSILYRRLSANLYETRTPGEYYHIHGSLDATTTLNMIGLPAHHPQLTEYKQCIDTIEKAVKRFTVKELEAMNRNKGQAGCPALTRADFLKTPHGRAMKKLPPLTVDALEITSPAVPFPTPSVTALGGGGDPRRALAGIKVLELCRVIAGPTIGRSLAAHGADVLKVTSPKLPDVPFFQLDVNTGKHCTSLDLRDPADRVAFESLLEDVDVVIDGYRPGALDRLGYGPRFLLKLAAQRGKGLVYVAEDCFGGTGLRGGTEWSARPGWQQIADCVTGVAWAQGPVVPPFPMSDYGTGVLGAAAAMAGLYKRAVQGGSWVCRTSLVQYDMFLLGLGLLPVKEQARLTELHVKEGYPSFFQLKHHDSVDEVGRRALVSMRRVSPHLFEEAMMHSGYSPGFQGKLRWPREAVAITGLRVGHVRTARPNGYDRKPGWNNGNGNGNDGWEVDEELVLQTEKGR</sequence>
<protein>
    <submittedName>
        <fullName evidence="3">Formyl-CoA:oxalate CoA-transferase</fullName>
    </submittedName>
</protein>
<dbReference type="InterPro" id="IPR023606">
    <property type="entry name" value="CoA-Trfase_III_dom_1_sf"/>
</dbReference>
<evidence type="ECO:0000313" key="3">
    <source>
        <dbReference type="EMBL" id="KAK3943033.1"/>
    </source>
</evidence>
<dbReference type="Gene3D" id="3.40.50.10540">
    <property type="entry name" value="Crotonobetainyl-coa:carnitine coa-transferase, domain 1"/>
    <property type="match status" value="1"/>
</dbReference>
<evidence type="ECO:0000256" key="1">
    <source>
        <dbReference type="ARBA" id="ARBA00008383"/>
    </source>
</evidence>
<evidence type="ECO:0000313" key="4">
    <source>
        <dbReference type="Proteomes" id="UP001303473"/>
    </source>
</evidence>
<gene>
    <name evidence="3" type="ORF">QBC46DRAFT_362184</name>
</gene>
<dbReference type="PANTHER" id="PTHR48229">
    <property type="entry name" value="CAIB/BAIF FAMILY ENZYME (AFU_ORTHOLOGUE AFUA_1G05360)-RELATED"/>
    <property type="match status" value="1"/>
</dbReference>
<feature type="region of interest" description="Disordered" evidence="2">
    <location>
        <begin position="559"/>
        <end position="580"/>
    </location>
</feature>
<name>A0AAN6NDY0_9PEZI</name>
<reference evidence="4" key="1">
    <citation type="journal article" date="2023" name="Mol. Phylogenet. Evol.">
        <title>Genome-scale phylogeny and comparative genomics of the fungal order Sordariales.</title>
        <authorList>
            <person name="Hensen N."/>
            <person name="Bonometti L."/>
            <person name="Westerberg I."/>
            <person name="Brannstrom I.O."/>
            <person name="Guillou S."/>
            <person name="Cros-Aarteil S."/>
            <person name="Calhoun S."/>
            <person name="Haridas S."/>
            <person name="Kuo A."/>
            <person name="Mondo S."/>
            <person name="Pangilinan J."/>
            <person name="Riley R."/>
            <person name="LaButti K."/>
            <person name="Andreopoulos B."/>
            <person name="Lipzen A."/>
            <person name="Chen C."/>
            <person name="Yan M."/>
            <person name="Daum C."/>
            <person name="Ng V."/>
            <person name="Clum A."/>
            <person name="Steindorff A."/>
            <person name="Ohm R.A."/>
            <person name="Martin F."/>
            <person name="Silar P."/>
            <person name="Natvig D.O."/>
            <person name="Lalanne C."/>
            <person name="Gautier V."/>
            <person name="Ament-Velasquez S.L."/>
            <person name="Kruys A."/>
            <person name="Hutchinson M.I."/>
            <person name="Powell A.J."/>
            <person name="Barry K."/>
            <person name="Miller A.N."/>
            <person name="Grigoriev I.V."/>
            <person name="Debuchy R."/>
            <person name="Gladieux P."/>
            <person name="Hiltunen Thoren M."/>
            <person name="Johannesson H."/>
        </authorList>
    </citation>
    <scope>NUCLEOTIDE SEQUENCE [LARGE SCALE GENOMIC DNA]</scope>
    <source>
        <strain evidence="4">CBS 340.73</strain>
    </source>
</reference>
<keyword evidence="4" id="KW-1185">Reference proteome</keyword>
<organism evidence="3 4">
    <name type="scientific">Diplogelasinospora grovesii</name>
    <dbReference type="NCBI Taxonomy" id="303347"/>
    <lineage>
        <taxon>Eukaryota</taxon>
        <taxon>Fungi</taxon>
        <taxon>Dikarya</taxon>
        <taxon>Ascomycota</taxon>
        <taxon>Pezizomycotina</taxon>
        <taxon>Sordariomycetes</taxon>
        <taxon>Sordariomycetidae</taxon>
        <taxon>Sordariales</taxon>
        <taxon>Diplogelasinosporaceae</taxon>
        <taxon>Diplogelasinospora</taxon>
    </lineage>
</organism>
<evidence type="ECO:0000256" key="2">
    <source>
        <dbReference type="SAM" id="MobiDB-lite"/>
    </source>
</evidence>
<dbReference type="Pfam" id="PF02515">
    <property type="entry name" value="CoA_transf_3"/>
    <property type="match status" value="1"/>
</dbReference>
<dbReference type="PANTHER" id="PTHR48229:SF1">
    <property type="entry name" value="ALPHA METHYLACYL-COA RACEMASE-RELATED"/>
    <property type="match status" value="1"/>
</dbReference>
<dbReference type="AlphaFoldDB" id="A0AAN6NDY0"/>
<dbReference type="Proteomes" id="UP001303473">
    <property type="component" value="Unassembled WGS sequence"/>
</dbReference>
<dbReference type="EMBL" id="MU853769">
    <property type="protein sequence ID" value="KAK3943033.1"/>
    <property type="molecule type" value="Genomic_DNA"/>
</dbReference>
<dbReference type="InterPro" id="IPR003673">
    <property type="entry name" value="CoA-Trfase_fam_III"/>
</dbReference>
<dbReference type="SUPFAM" id="SSF89796">
    <property type="entry name" value="CoA-transferase family III (CaiB/BaiF)"/>
    <property type="match status" value="2"/>
</dbReference>